<comment type="caution">
    <text evidence="2">The sequence shown here is derived from an EMBL/GenBank/DDBJ whole genome shotgun (WGS) entry which is preliminary data.</text>
</comment>
<dbReference type="EMBL" id="MTHD01000003">
    <property type="protein sequence ID" value="OMG53743.1"/>
    <property type="molecule type" value="Genomic_DNA"/>
</dbReference>
<reference evidence="2 3" key="1">
    <citation type="submission" date="2016-10" db="EMBL/GenBank/DDBJ databases">
        <title>Alkaliphiles isolated from bioreactors.</title>
        <authorList>
            <person name="Salah Z."/>
            <person name="Rout S.P."/>
            <person name="Humphreys P.N."/>
        </authorList>
    </citation>
    <scope>NUCLEOTIDE SEQUENCE [LARGE SCALE GENOMIC DNA]</scope>
    <source>
        <strain evidence="2 3">ZS02</strain>
    </source>
</reference>
<gene>
    <name evidence="2" type="ORF">BJN45_09945</name>
</gene>
<dbReference type="InterPro" id="IPR045584">
    <property type="entry name" value="Pilin-like"/>
</dbReference>
<feature type="transmembrane region" description="Helical" evidence="1">
    <location>
        <begin position="7"/>
        <end position="25"/>
    </location>
</feature>
<keyword evidence="1" id="KW-1133">Transmembrane helix</keyword>
<accession>A0A1R1I4W7</accession>
<keyword evidence="3" id="KW-1185">Reference proteome</keyword>
<dbReference type="STRING" id="418702.BJN45_09945"/>
<proteinExistence type="predicted"/>
<name>A0A1R1I4W7_9RHOO</name>
<organism evidence="2 3">
    <name type="scientific">Azonexus hydrophilus</name>
    <dbReference type="NCBI Taxonomy" id="418702"/>
    <lineage>
        <taxon>Bacteria</taxon>
        <taxon>Pseudomonadati</taxon>
        <taxon>Pseudomonadota</taxon>
        <taxon>Betaproteobacteria</taxon>
        <taxon>Rhodocyclales</taxon>
        <taxon>Azonexaceae</taxon>
        <taxon>Azonexus</taxon>
    </lineage>
</organism>
<evidence type="ECO:0000313" key="3">
    <source>
        <dbReference type="Proteomes" id="UP000187526"/>
    </source>
</evidence>
<keyword evidence="1" id="KW-0472">Membrane</keyword>
<dbReference type="RefSeq" id="WP_076094747.1">
    <property type="nucleotide sequence ID" value="NZ_MTHD01000003.1"/>
</dbReference>
<sequence length="140" mass="15682">MRRQFEFAIVVMVVAVLALLVMQALERVRTQMEEAGVQTEAAAIRAQLMEVVAHREVFGGQLPASENPFDWVRGRPANYIGAVDRVPTQESVWYYDSVSKELVYRFRNGELARFRLSRMAGDSGVRGVIGGVGLLRLDNP</sequence>
<protein>
    <recommendedName>
        <fullName evidence="4">Type II secretion system protein GspG C-terminal domain-containing protein</fullName>
    </recommendedName>
</protein>
<evidence type="ECO:0008006" key="4">
    <source>
        <dbReference type="Google" id="ProtNLM"/>
    </source>
</evidence>
<dbReference type="OrthoDB" id="5405523at2"/>
<keyword evidence="1" id="KW-0812">Transmembrane</keyword>
<evidence type="ECO:0000313" key="2">
    <source>
        <dbReference type="EMBL" id="OMG53743.1"/>
    </source>
</evidence>
<dbReference type="SUPFAM" id="SSF54523">
    <property type="entry name" value="Pili subunits"/>
    <property type="match status" value="1"/>
</dbReference>
<evidence type="ECO:0000256" key="1">
    <source>
        <dbReference type="SAM" id="Phobius"/>
    </source>
</evidence>
<dbReference type="Proteomes" id="UP000187526">
    <property type="component" value="Unassembled WGS sequence"/>
</dbReference>
<dbReference type="AlphaFoldDB" id="A0A1R1I4W7"/>